<feature type="signal peptide" evidence="1">
    <location>
        <begin position="1"/>
        <end position="17"/>
    </location>
</feature>
<name>A0A6N3EXJ6_9ENTR</name>
<sequence>MKRMLCALLLCPWAVMAQPKAVVFIDSAEASQSRLAEAINEMLFYSPTLRSLLEVEIFDINSEGPGFSGGLNYVRDRGGNRVSQYRPPVLPFLICLDGREEKLRMQLEEKEQLCLCAQGC</sequence>
<dbReference type="AlphaFoldDB" id="A0A6N3EXJ6"/>
<reference evidence="2" key="1">
    <citation type="submission" date="2019-11" db="EMBL/GenBank/DDBJ databases">
        <authorList>
            <person name="Feng L."/>
        </authorList>
    </citation>
    <scope>NUCLEOTIDE SEQUENCE</scope>
    <source>
        <strain evidence="2">EMassiliensisLFYP7</strain>
    </source>
</reference>
<dbReference type="EMBL" id="CACRTZ010000029">
    <property type="protein sequence ID" value="VYU44609.1"/>
    <property type="molecule type" value="Genomic_DNA"/>
</dbReference>
<gene>
    <name evidence="2" type="ORF">EMLFYP7_02401</name>
</gene>
<protein>
    <submittedName>
        <fullName evidence="2">Uncharacterized protein</fullName>
    </submittedName>
</protein>
<organism evidence="2">
    <name type="scientific">Phytobacter massiliensis</name>
    <dbReference type="NCBI Taxonomy" id="1485952"/>
    <lineage>
        <taxon>Bacteria</taxon>
        <taxon>Pseudomonadati</taxon>
        <taxon>Pseudomonadota</taxon>
        <taxon>Gammaproteobacteria</taxon>
        <taxon>Enterobacterales</taxon>
        <taxon>Enterobacteriaceae</taxon>
        <taxon>Phytobacter</taxon>
    </lineage>
</organism>
<dbReference type="RefSeq" id="WP_156566301.1">
    <property type="nucleotide sequence ID" value="NZ_CACRTZ010000029.1"/>
</dbReference>
<evidence type="ECO:0000256" key="1">
    <source>
        <dbReference type="SAM" id="SignalP"/>
    </source>
</evidence>
<evidence type="ECO:0000313" key="2">
    <source>
        <dbReference type="EMBL" id="VYU44609.1"/>
    </source>
</evidence>
<feature type="chain" id="PRO_5026933056" evidence="1">
    <location>
        <begin position="18"/>
        <end position="120"/>
    </location>
</feature>
<proteinExistence type="predicted"/>
<accession>A0A6N3EXJ6</accession>
<keyword evidence="1" id="KW-0732">Signal</keyword>